<proteinExistence type="predicted"/>
<keyword evidence="4" id="KW-1185">Reference proteome</keyword>
<comment type="caution">
    <text evidence="3">The sequence shown here is derived from an EMBL/GenBank/DDBJ whole genome shotgun (WGS) entry which is preliminary data.</text>
</comment>
<protein>
    <submittedName>
        <fullName evidence="3">Hpt domain-containing protein</fullName>
    </submittedName>
</protein>
<evidence type="ECO:0000256" key="1">
    <source>
        <dbReference type="ARBA" id="ARBA00023012"/>
    </source>
</evidence>
<dbReference type="GO" id="GO:0000160">
    <property type="term" value="P:phosphorelay signal transduction system"/>
    <property type="evidence" value="ECO:0007669"/>
    <property type="project" value="UniProtKB-KW"/>
</dbReference>
<dbReference type="InterPro" id="IPR036641">
    <property type="entry name" value="HPT_dom_sf"/>
</dbReference>
<dbReference type="Gene3D" id="1.20.120.160">
    <property type="entry name" value="HPT domain"/>
    <property type="match status" value="1"/>
</dbReference>
<dbReference type="InterPro" id="IPR008207">
    <property type="entry name" value="Sig_transdc_His_kin_Hpt_dom"/>
</dbReference>
<accession>A0A8K0VCQ6</accession>
<dbReference type="SUPFAM" id="SSF47226">
    <property type="entry name" value="Histidine-containing phosphotransfer domain, HPT domain"/>
    <property type="match status" value="1"/>
</dbReference>
<dbReference type="RefSeq" id="WP_202687692.1">
    <property type="nucleotide sequence ID" value="NZ_JAESVN010000002.1"/>
</dbReference>
<reference evidence="3" key="1">
    <citation type="submission" date="2021-01" db="EMBL/GenBank/DDBJ databases">
        <title>Tabrizicola alba sp. nov. a motile alkaliphilic bacterium isolated from a soda lake.</title>
        <authorList>
            <person name="Szuroczki S."/>
            <person name="Abbaszade G."/>
            <person name="Schumann P."/>
            <person name="Toth E."/>
        </authorList>
    </citation>
    <scope>NUCLEOTIDE SEQUENCE</scope>
    <source>
        <strain evidence="3">DMG-N-6</strain>
    </source>
</reference>
<gene>
    <name evidence="3" type="ORF">JL811_06590</name>
</gene>
<name>A0A8K0VCQ6_9RHOB</name>
<dbReference type="CDD" id="cd00088">
    <property type="entry name" value="HPT"/>
    <property type="match status" value="1"/>
</dbReference>
<dbReference type="GO" id="GO:0004672">
    <property type="term" value="F:protein kinase activity"/>
    <property type="evidence" value="ECO:0007669"/>
    <property type="project" value="UniProtKB-ARBA"/>
</dbReference>
<dbReference type="AlphaFoldDB" id="A0A8K0VCQ6"/>
<evidence type="ECO:0000313" key="3">
    <source>
        <dbReference type="EMBL" id="MBL4916887.1"/>
    </source>
</evidence>
<sequence length="107" mass="11647">MIDWDRVAELRDEIGEEDFAEVATLFLDEADEAVAGLNVQDDTETRQAALHFLKGSALNLGFRDLADLCQQGEKTPRMTAEALARLVACYNASRKAFIKGVGSLSAA</sequence>
<keyword evidence="1" id="KW-0902">Two-component regulatory system</keyword>
<organism evidence="3 4">
    <name type="scientific">Szabonella alba</name>
    <dbReference type="NCBI Taxonomy" id="2804194"/>
    <lineage>
        <taxon>Bacteria</taxon>
        <taxon>Pseudomonadati</taxon>
        <taxon>Pseudomonadota</taxon>
        <taxon>Alphaproteobacteria</taxon>
        <taxon>Rhodobacterales</taxon>
        <taxon>Paracoccaceae</taxon>
        <taxon>Szabonella</taxon>
    </lineage>
</organism>
<feature type="domain" description="HPt" evidence="2">
    <location>
        <begin position="22"/>
        <end position="94"/>
    </location>
</feature>
<dbReference type="Pfam" id="PF01627">
    <property type="entry name" value="Hpt"/>
    <property type="match status" value="1"/>
</dbReference>
<dbReference type="EMBL" id="JAESVN010000002">
    <property type="protein sequence ID" value="MBL4916887.1"/>
    <property type="molecule type" value="Genomic_DNA"/>
</dbReference>
<evidence type="ECO:0000259" key="2">
    <source>
        <dbReference type="Pfam" id="PF01627"/>
    </source>
</evidence>
<dbReference type="Proteomes" id="UP000648908">
    <property type="component" value="Unassembled WGS sequence"/>
</dbReference>
<evidence type="ECO:0000313" key="4">
    <source>
        <dbReference type="Proteomes" id="UP000648908"/>
    </source>
</evidence>